<dbReference type="WBParaSite" id="PSU_v2.g21117.t1">
    <property type="protein sequence ID" value="PSU_v2.g21117.t1"/>
    <property type="gene ID" value="PSU_v2.g21117"/>
</dbReference>
<name>A0A914YQ13_9BILA</name>
<dbReference type="InterPro" id="IPR050534">
    <property type="entry name" value="Coronavir_polyprotein_1ab"/>
</dbReference>
<evidence type="ECO:0000256" key="3">
    <source>
        <dbReference type="ARBA" id="ARBA00022801"/>
    </source>
</evidence>
<keyword evidence="5" id="KW-0067">ATP-binding</keyword>
<dbReference type="Gene3D" id="3.40.50.300">
    <property type="entry name" value="P-loop containing nucleotide triphosphate hydrolases"/>
    <property type="match status" value="1"/>
</dbReference>
<dbReference type="Proteomes" id="UP000887577">
    <property type="component" value="Unplaced"/>
</dbReference>
<keyword evidence="8" id="KW-1185">Reference proteome</keyword>
<dbReference type="Pfam" id="PF13086">
    <property type="entry name" value="AAA_11"/>
    <property type="match status" value="2"/>
</dbReference>
<evidence type="ECO:0000256" key="5">
    <source>
        <dbReference type="ARBA" id="ARBA00022840"/>
    </source>
</evidence>
<protein>
    <submittedName>
        <fullName evidence="9">DNA helicase</fullName>
    </submittedName>
</protein>
<dbReference type="GO" id="GO:0043139">
    <property type="term" value="F:5'-3' DNA helicase activity"/>
    <property type="evidence" value="ECO:0007669"/>
    <property type="project" value="TreeGrafter"/>
</dbReference>
<keyword evidence="3" id="KW-0378">Hydrolase</keyword>
<evidence type="ECO:0000313" key="9">
    <source>
        <dbReference type="WBParaSite" id="PSU_v2.g21117.t1"/>
    </source>
</evidence>
<dbReference type="GO" id="GO:0005737">
    <property type="term" value="C:cytoplasm"/>
    <property type="evidence" value="ECO:0007669"/>
    <property type="project" value="TreeGrafter"/>
</dbReference>
<dbReference type="GO" id="GO:0005524">
    <property type="term" value="F:ATP binding"/>
    <property type="evidence" value="ECO:0007669"/>
    <property type="project" value="UniProtKB-KW"/>
</dbReference>
<comment type="similarity">
    <text evidence="1">Belongs to the DNA2/NAM7 helicase family.</text>
</comment>
<evidence type="ECO:0000256" key="2">
    <source>
        <dbReference type="ARBA" id="ARBA00022741"/>
    </source>
</evidence>
<evidence type="ECO:0000313" key="8">
    <source>
        <dbReference type="Proteomes" id="UP000887577"/>
    </source>
</evidence>
<dbReference type="GO" id="GO:0005634">
    <property type="term" value="C:nucleus"/>
    <property type="evidence" value="ECO:0007669"/>
    <property type="project" value="TreeGrafter"/>
</dbReference>
<accession>A0A914YQ13</accession>
<dbReference type="InterPro" id="IPR027417">
    <property type="entry name" value="P-loop_NTPase"/>
</dbReference>
<feature type="domain" description="DNA2/NAM7 helicase-like C-terminal" evidence="7">
    <location>
        <begin position="440"/>
        <end position="494"/>
    </location>
</feature>
<dbReference type="PANTHER" id="PTHR43788:SF8">
    <property type="entry name" value="DNA-BINDING PROTEIN SMUBP-2"/>
    <property type="match status" value="1"/>
</dbReference>
<sequence>MATFSRALNIESFPEPKVETRFCGKCQFSRHCTVLQKLATTKSMAISEEMEKFTNNSTFHLTENELEYSKQWLEWTFMEWKADRKRKNMDGIFMETPKQRESNGTCLSNVILEKFEKKEDGIIWFTFVKQSKEKLPSNVLEMSELVVISTDEIVAVQTGVVIDRQDGYITVKSDKEFSKRLSSSPSLIFHLDQYASNASFPMHLNSIITLLEDSPEAKRLREFIIDLKEPKFGSIQKAQIEKIKPIVKKISVTQAKAVIKALAAKDYLLIQGFPGSGKTSTIVALVQCLVALEKTVLLTAYTNSAVDNMLLRLKEVLPSEMMLRIGGNYSTSRLEEIKPLLLETKLAAFKDRKTMIEQAKNMLMKTPIVATTCLTAGNHNFFTMRTSFDYCIIDEAALALQSSIIKPLLLGNIYVLVGDCRQLEPLVVCKEAKEQGMNISLMEKWEPIAEKGNGIVKLNQQYRMNSKICELSSEMFYDGLLQCATEDVGNQTIEKYDEEMNDGKEELLPRGL</sequence>
<dbReference type="PANTHER" id="PTHR43788">
    <property type="entry name" value="DNA2/NAM7 HELICASE FAMILY MEMBER"/>
    <property type="match status" value="1"/>
</dbReference>
<feature type="domain" description="DNA2/NAM7 helicase helicase" evidence="6">
    <location>
        <begin position="253"/>
        <end position="352"/>
    </location>
</feature>
<feature type="domain" description="DNA2/NAM7 helicase helicase" evidence="6">
    <location>
        <begin position="353"/>
        <end position="428"/>
    </location>
</feature>
<evidence type="ECO:0000256" key="1">
    <source>
        <dbReference type="ARBA" id="ARBA00007913"/>
    </source>
</evidence>
<keyword evidence="2" id="KW-0547">Nucleotide-binding</keyword>
<dbReference type="AlphaFoldDB" id="A0A914YQ13"/>
<proteinExistence type="inferred from homology"/>
<evidence type="ECO:0000256" key="4">
    <source>
        <dbReference type="ARBA" id="ARBA00022806"/>
    </source>
</evidence>
<dbReference type="SUPFAM" id="SSF52540">
    <property type="entry name" value="P-loop containing nucleoside triphosphate hydrolases"/>
    <property type="match status" value="1"/>
</dbReference>
<dbReference type="InterPro" id="IPR041679">
    <property type="entry name" value="DNA2/NAM7-like_C"/>
</dbReference>
<evidence type="ECO:0000259" key="7">
    <source>
        <dbReference type="Pfam" id="PF13087"/>
    </source>
</evidence>
<reference evidence="9" key="1">
    <citation type="submission" date="2022-11" db="UniProtKB">
        <authorList>
            <consortium name="WormBaseParasite"/>
        </authorList>
    </citation>
    <scope>IDENTIFICATION</scope>
</reference>
<organism evidence="8 9">
    <name type="scientific">Panagrolaimus superbus</name>
    <dbReference type="NCBI Taxonomy" id="310955"/>
    <lineage>
        <taxon>Eukaryota</taxon>
        <taxon>Metazoa</taxon>
        <taxon>Ecdysozoa</taxon>
        <taxon>Nematoda</taxon>
        <taxon>Chromadorea</taxon>
        <taxon>Rhabditida</taxon>
        <taxon>Tylenchina</taxon>
        <taxon>Panagrolaimomorpha</taxon>
        <taxon>Panagrolaimoidea</taxon>
        <taxon>Panagrolaimidae</taxon>
        <taxon>Panagrolaimus</taxon>
    </lineage>
</organism>
<evidence type="ECO:0000259" key="6">
    <source>
        <dbReference type="Pfam" id="PF13086"/>
    </source>
</evidence>
<dbReference type="InterPro" id="IPR041677">
    <property type="entry name" value="DNA2/NAM7_AAA_11"/>
</dbReference>
<dbReference type="GO" id="GO:0016787">
    <property type="term" value="F:hydrolase activity"/>
    <property type="evidence" value="ECO:0007669"/>
    <property type="project" value="UniProtKB-KW"/>
</dbReference>
<keyword evidence="4" id="KW-0347">Helicase</keyword>
<dbReference type="Pfam" id="PF13087">
    <property type="entry name" value="AAA_12"/>
    <property type="match status" value="1"/>
</dbReference>